<evidence type="ECO:0000313" key="4">
    <source>
        <dbReference type="Proteomes" id="UP000467840"/>
    </source>
</evidence>
<feature type="transmembrane region" description="Helical" evidence="2">
    <location>
        <begin position="21"/>
        <end position="48"/>
    </location>
</feature>
<gene>
    <name evidence="3" type="ORF">GH714_028680</name>
</gene>
<organism evidence="3 4">
    <name type="scientific">Hevea brasiliensis</name>
    <name type="common">Para rubber tree</name>
    <name type="synonym">Siphonia brasiliensis</name>
    <dbReference type="NCBI Taxonomy" id="3981"/>
    <lineage>
        <taxon>Eukaryota</taxon>
        <taxon>Viridiplantae</taxon>
        <taxon>Streptophyta</taxon>
        <taxon>Embryophyta</taxon>
        <taxon>Tracheophyta</taxon>
        <taxon>Spermatophyta</taxon>
        <taxon>Magnoliopsida</taxon>
        <taxon>eudicotyledons</taxon>
        <taxon>Gunneridae</taxon>
        <taxon>Pentapetalae</taxon>
        <taxon>rosids</taxon>
        <taxon>fabids</taxon>
        <taxon>Malpighiales</taxon>
        <taxon>Euphorbiaceae</taxon>
        <taxon>Crotonoideae</taxon>
        <taxon>Micrandreae</taxon>
        <taxon>Hevea</taxon>
    </lineage>
</organism>
<feature type="region of interest" description="Disordered" evidence="1">
    <location>
        <begin position="201"/>
        <end position="246"/>
    </location>
</feature>
<keyword evidence="2" id="KW-1133">Transmembrane helix</keyword>
<dbReference type="PANTHER" id="PTHR37756:SF1">
    <property type="entry name" value="TRANSMEMBRANE PROTEIN"/>
    <property type="match status" value="1"/>
</dbReference>
<keyword evidence="2" id="KW-0812">Transmembrane</keyword>
<protein>
    <recommendedName>
        <fullName evidence="5">Late embryogenesis abundant protein LEA-2 subgroup domain-containing protein</fullName>
    </recommendedName>
</protein>
<proteinExistence type="predicted"/>
<feature type="transmembrane region" description="Helical" evidence="2">
    <location>
        <begin position="60"/>
        <end position="81"/>
    </location>
</feature>
<evidence type="ECO:0008006" key="5">
    <source>
        <dbReference type="Google" id="ProtNLM"/>
    </source>
</evidence>
<sequence length="246" mass="27444">MMQSDKHPKDHEPERTHPLRWCATFIFSVLAVGVIIAGVVAFLGYLVYHPTIPIISVVDAHLNLFQYDLAGVLVTQVMIVVRTENDNNRAHASLSDMKLTLIFDGIEIAKLVAEPYEVSKNSSVDFNFVATSDSIPLNQEQMKDVDAYLNEDEIRFDLKGNVCIFCLIPLFLVPIVNILPLLFDYIVGKVYRLFGWEYRKPERAPPACPYKPLPKKDSPGKVEAEGEPGVQEPVSGSAEVADGKLD</sequence>
<dbReference type="AlphaFoldDB" id="A0A6A6N585"/>
<dbReference type="Proteomes" id="UP000467840">
    <property type="component" value="Chromosome 10"/>
</dbReference>
<accession>A0A6A6N585</accession>
<keyword evidence="2" id="KW-0472">Membrane</keyword>
<feature type="compositionally biased region" description="Basic and acidic residues" evidence="1">
    <location>
        <begin position="214"/>
        <end position="224"/>
    </location>
</feature>
<feature type="transmembrane region" description="Helical" evidence="2">
    <location>
        <begin position="162"/>
        <end position="183"/>
    </location>
</feature>
<evidence type="ECO:0000313" key="3">
    <source>
        <dbReference type="EMBL" id="KAF2320587.1"/>
    </source>
</evidence>
<reference evidence="3 4" key="1">
    <citation type="journal article" date="2020" name="Mol. Plant">
        <title>The Chromosome-Based Rubber Tree Genome Provides New Insights into Spurge Genome Evolution and Rubber Biosynthesis.</title>
        <authorList>
            <person name="Liu J."/>
            <person name="Shi C."/>
            <person name="Shi C.C."/>
            <person name="Li W."/>
            <person name="Zhang Q.J."/>
            <person name="Zhang Y."/>
            <person name="Li K."/>
            <person name="Lu H.F."/>
            <person name="Shi C."/>
            <person name="Zhu S.T."/>
            <person name="Xiao Z.Y."/>
            <person name="Nan H."/>
            <person name="Yue Y."/>
            <person name="Zhu X.G."/>
            <person name="Wu Y."/>
            <person name="Hong X.N."/>
            <person name="Fan G.Y."/>
            <person name="Tong Y."/>
            <person name="Zhang D."/>
            <person name="Mao C.L."/>
            <person name="Liu Y.L."/>
            <person name="Hao S.J."/>
            <person name="Liu W.Q."/>
            <person name="Lv M.Q."/>
            <person name="Zhang H.B."/>
            <person name="Liu Y."/>
            <person name="Hu-Tang G.R."/>
            <person name="Wang J.P."/>
            <person name="Wang J.H."/>
            <person name="Sun Y.H."/>
            <person name="Ni S.B."/>
            <person name="Chen W.B."/>
            <person name="Zhang X.C."/>
            <person name="Jiao Y.N."/>
            <person name="Eichler E.E."/>
            <person name="Li G.H."/>
            <person name="Liu X."/>
            <person name="Gao L.Z."/>
        </authorList>
    </citation>
    <scope>NUCLEOTIDE SEQUENCE [LARGE SCALE GENOMIC DNA]</scope>
    <source>
        <strain evidence="4">cv. GT1</strain>
        <tissue evidence="3">Leaf</tissue>
    </source>
</reference>
<dbReference type="PANTHER" id="PTHR37756">
    <property type="entry name" value="TRANSMEMBRANE PROTEIN"/>
    <property type="match status" value="1"/>
</dbReference>
<keyword evidence="4" id="KW-1185">Reference proteome</keyword>
<dbReference type="EMBL" id="JAAGAX010000003">
    <property type="protein sequence ID" value="KAF2320587.1"/>
    <property type="molecule type" value="Genomic_DNA"/>
</dbReference>
<name>A0A6A6N585_HEVBR</name>
<evidence type="ECO:0000256" key="1">
    <source>
        <dbReference type="SAM" id="MobiDB-lite"/>
    </source>
</evidence>
<evidence type="ECO:0000256" key="2">
    <source>
        <dbReference type="SAM" id="Phobius"/>
    </source>
</evidence>
<comment type="caution">
    <text evidence="3">The sequence shown here is derived from an EMBL/GenBank/DDBJ whole genome shotgun (WGS) entry which is preliminary data.</text>
</comment>